<reference evidence="2" key="1">
    <citation type="submission" date="2023-03" db="EMBL/GenBank/DDBJ databases">
        <authorList>
            <person name="Steffen K."/>
            <person name="Cardenas P."/>
        </authorList>
    </citation>
    <scope>NUCLEOTIDE SEQUENCE</scope>
</reference>
<evidence type="ECO:0000313" key="3">
    <source>
        <dbReference type="Proteomes" id="UP001174909"/>
    </source>
</evidence>
<dbReference type="InterPro" id="IPR036849">
    <property type="entry name" value="Enolase-like_C_sf"/>
</dbReference>
<gene>
    <name evidence="2" type="ORF">GBAR_LOCUS20900</name>
</gene>
<evidence type="ECO:0000313" key="2">
    <source>
        <dbReference type="EMBL" id="CAI8037377.1"/>
    </source>
</evidence>
<dbReference type="SUPFAM" id="SSF51604">
    <property type="entry name" value="Enolase C-terminal domain-like"/>
    <property type="match status" value="1"/>
</dbReference>
<dbReference type="AlphaFoldDB" id="A0AA35X4E0"/>
<dbReference type="InterPro" id="IPR034593">
    <property type="entry name" value="DgoD-like"/>
</dbReference>
<dbReference type="Proteomes" id="UP001174909">
    <property type="component" value="Unassembled WGS sequence"/>
</dbReference>
<dbReference type="EMBL" id="CASHTH010002931">
    <property type="protein sequence ID" value="CAI8037377.1"/>
    <property type="molecule type" value="Genomic_DNA"/>
</dbReference>
<evidence type="ECO:0000259" key="1">
    <source>
        <dbReference type="Pfam" id="PF13378"/>
    </source>
</evidence>
<protein>
    <submittedName>
        <fullName evidence="2">D-xylonate dehydratase</fullName>
    </submittedName>
</protein>
<dbReference type="InterPro" id="IPR029065">
    <property type="entry name" value="Enolase_C-like"/>
</dbReference>
<organism evidence="2 3">
    <name type="scientific">Geodia barretti</name>
    <name type="common">Barrett's horny sponge</name>
    <dbReference type="NCBI Taxonomy" id="519541"/>
    <lineage>
        <taxon>Eukaryota</taxon>
        <taxon>Metazoa</taxon>
        <taxon>Porifera</taxon>
        <taxon>Demospongiae</taxon>
        <taxon>Heteroscleromorpha</taxon>
        <taxon>Tetractinellida</taxon>
        <taxon>Astrophorina</taxon>
        <taxon>Geodiidae</taxon>
        <taxon>Geodia</taxon>
    </lineage>
</organism>
<sequence>MHAIRVADAIREVDPFWFEEPCPAENVDALAEAAFRELFEKRAVDIINPDVCNTGGILETKEIAAMAEPYYVGVAPHNYNSVGVALASTVHFRARGVSITVWVSNVEGGYIPLPDAPGLGVDMDEDALIRRADISVGRKSIRRYSDEVDAIPSSICPDCMVPESDDEMPLADEMEEMTIKVVRRKRFPMIGMTVDERDPSLL</sequence>
<comment type="caution">
    <text evidence="2">The sequence shown here is derived from an EMBL/GenBank/DDBJ whole genome shotgun (WGS) entry which is preliminary data.</text>
</comment>
<dbReference type="PANTHER" id="PTHR48080">
    <property type="entry name" value="D-GALACTONATE DEHYDRATASE-RELATED"/>
    <property type="match status" value="1"/>
</dbReference>
<proteinExistence type="predicted"/>
<name>A0AA35X4E0_GEOBA</name>
<dbReference type="Gene3D" id="3.20.20.120">
    <property type="entry name" value="Enolase-like C-terminal domain"/>
    <property type="match status" value="2"/>
</dbReference>
<dbReference type="Pfam" id="PF13378">
    <property type="entry name" value="MR_MLE_C"/>
    <property type="match status" value="1"/>
</dbReference>
<feature type="domain" description="Enolase C-terminal" evidence="1">
    <location>
        <begin position="34"/>
        <end position="127"/>
    </location>
</feature>
<dbReference type="PANTHER" id="PTHR48080:SF2">
    <property type="entry name" value="D-GALACTONATE DEHYDRATASE"/>
    <property type="match status" value="1"/>
</dbReference>
<keyword evidence="3" id="KW-1185">Reference proteome</keyword>
<accession>A0AA35X4E0</accession>